<dbReference type="Proteomes" id="UP000008207">
    <property type="component" value="Chromosome"/>
</dbReference>
<sequence length="206" mass="23396">MRWWCLFLGLVLAWFVYSLSPYLALYRLSEAVRTGDVAALSQRVNFRTLRLSLSRQATAAAMQAIEARPDLSSRDRQILTDAVASLVEPVVGTLVTPEMLVDLMDDGWPQRLGVTRPEGGASPKDRGLSGRTLSELFALARTAEMRGFRGVVFSYPPDQPRERQYRLRLRLRGFTWRVVELDLPADLRDRISQKLVRLPGRTEPRP</sequence>
<gene>
    <name evidence="1" type="ordered locus">Mnod_4736</name>
</gene>
<dbReference type="KEGG" id="mno:Mnod_4736"/>
<evidence type="ECO:0000313" key="2">
    <source>
        <dbReference type="Proteomes" id="UP000008207"/>
    </source>
</evidence>
<dbReference type="InterPro" id="IPR021330">
    <property type="entry name" value="DUF2939"/>
</dbReference>
<reference evidence="1 2" key="1">
    <citation type="submission" date="2009-01" db="EMBL/GenBank/DDBJ databases">
        <title>Complete sequence of chromosome of Methylobacterium nodulans ORS 2060.</title>
        <authorList>
            <consortium name="US DOE Joint Genome Institute"/>
            <person name="Lucas S."/>
            <person name="Copeland A."/>
            <person name="Lapidus A."/>
            <person name="Glavina del Rio T."/>
            <person name="Dalin E."/>
            <person name="Tice H."/>
            <person name="Bruce D."/>
            <person name="Goodwin L."/>
            <person name="Pitluck S."/>
            <person name="Sims D."/>
            <person name="Brettin T."/>
            <person name="Detter J.C."/>
            <person name="Han C."/>
            <person name="Larimer F."/>
            <person name="Land M."/>
            <person name="Hauser L."/>
            <person name="Kyrpides N."/>
            <person name="Ivanova N."/>
            <person name="Marx C.J."/>
            <person name="Richardson P."/>
        </authorList>
    </citation>
    <scope>NUCLEOTIDE SEQUENCE [LARGE SCALE GENOMIC DNA]</scope>
    <source>
        <strain evidence="2">LMG 21967 / CNCM I-2342 / ORS 2060</strain>
    </source>
</reference>
<evidence type="ECO:0008006" key="3">
    <source>
        <dbReference type="Google" id="ProtNLM"/>
    </source>
</evidence>
<name>B8IFP1_METNO</name>
<evidence type="ECO:0000313" key="1">
    <source>
        <dbReference type="EMBL" id="ACL59601.1"/>
    </source>
</evidence>
<dbReference type="Pfam" id="PF11159">
    <property type="entry name" value="DUF2939"/>
    <property type="match status" value="1"/>
</dbReference>
<dbReference type="OrthoDB" id="8445263at2"/>
<dbReference type="eggNOG" id="ENOG5032XVW">
    <property type="taxonomic scope" value="Bacteria"/>
</dbReference>
<keyword evidence="2" id="KW-1185">Reference proteome</keyword>
<protein>
    <recommendedName>
        <fullName evidence="3">DUF2939 domain-containing protein</fullName>
    </recommendedName>
</protein>
<organism evidence="1 2">
    <name type="scientific">Methylobacterium nodulans (strain LMG 21967 / CNCM I-2342 / ORS 2060)</name>
    <dbReference type="NCBI Taxonomy" id="460265"/>
    <lineage>
        <taxon>Bacteria</taxon>
        <taxon>Pseudomonadati</taxon>
        <taxon>Pseudomonadota</taxon>
        <taxon>Alphaproteobacteria</taxon>
        <taxon>Hyphomicrobiales</taxon>
        <taxon>Methylobacteriaceae</taxon>
        <taxon>Methylobacterium</taxon>
    </lineage>
</organism>
<dbReference type="AlphaFoldDB" id="B8IFP1"/>
<dbReference type="HOGENOM" id="CLU_1314214_0_0_5"/>
<proteinExistence type="predicted"/>
<dbReference type="RefSeq" id="WP_015931235.1">
    <property type="nucleotide sequence ID" value="NC_011894.1"/>
</dbReference>
<accession>B8IFP1</accession>
<dbReference type="STRING" id="460265.Mnod_4736"/>
<dbReference type="EMBL" id="CP001349">
    <property type="protein sequence ID" value="ACL59601.1"/>
    <property type="molecule type" value="Genomic_DNA"/>
</dbReference>